<dbReference type="AlphaFoldDB" id="A0A8H5CZ90"/>
<organism evidence="2 3">
    <name type="scientific">Tetrapyrgos nigripes</name>
    <dbReference type="NCBI Taxonomy" id="182062"/>
    <lineage>
        <taxon>Eukaryota</taxon>
        <taxon>Fungi</taxon>
        <taxon>Dikarya</taxon>
        <taxon>Basidiomycota</taxon>
        <taxon>Agaricomycotina</taxon>
        <taxon>Agaricomycetes</taxon>
        <taxon>Agaricomycetidae</taxon>
        <taxon>Agaricales</taxon>
        <taxon>Marasmiineae</taxon>
        <taxon>Marasmiaceae</taxon>
        <taxon>Tetrapyrgos</taxon>
    </lineage>
</organism>
<feature type="domain" description="Heterokaryon incompatibility" evidence="1">
    <location>
        <begin position="21"/>
        <end position="132"/>
    </location>
</feature>
<dbReference type="EMBL" id="JAACJM010000073">
    <property type="protein sequence ID" value="KAF5350749.1"/>
    <property type="molecule type" value="Genomic_DNA"/>
</dbReference>
<reference evidence="2 3" key="1">
    <citation type="journal article" date="2020" name="ISME J.">
        <title>Uncovering the hidden diversity of litter-decomposition mechanisms in mushroom-forming fungi.</title>
        <authorList>
            <person name="Floudas D."/>
            <person name="Bentzer J."/>
            <person name="Ahren D."/>
            <person name="Johansson T."/>
            <person name="Persson P."/>
            <person name="Tunlid A."/>
        </authorList>
    </citation>
    <scope>NUCLEOTIDE SEQUENCE [LARGE SCALE GENOMIC DNA]</scope>
    <source>
        <strain evidence="2 3">CBS 291.85</strain>
    </source>
</reference>
<protein>
    <recommendedName>
        <fullName evidence="1">Heterokaryon incompatibility domain-containing protein</fullName>
    </recommendedName>
</protein>
<dbReference type="PANTHER" id="PTHR10622">
    <property type="entry name" value="HET DOMAIN-CONTAINING PROTEIN"/>
    <property type="match status" value="1"/>
</dbReference>
<sequence length="731" mass="84047">MRLLNTNTLRVQEFFTKIPRYVILSHTWEDEEITFQDIQNLATLADTCNGQQVIFDDIQALFHPAQPRKGYKKVVQACVRARNNAFDWIWIDSCCINKESSAELSEAINSMYQYYEDAVVCYVYLFDVSAKYHPRNPKSNFKRSRWFERGWTLQELLAPEYIVFFDKDWTKIGTRWSLRDVISVVTNIPIDVLEGRPIDKYSVAQKMSWAAFRETTRPEDESYCLMGIFSVSMPPIYGEGGEKAFMRLQQEIIRVSDDRSIFAWISEQGGERGLLARSPWEFRYSGQVRASSTDAIIGNSPSSYSFNNNGLHIHLPLEIHDSPSDVFLASLLCQTNDGSYVSVYLQRTTGGYYVRHNSGRAVLRSTSPPLDDVRELTVREGPIPRIIHTTGEKVVSQNHVNLLPSARHFVCSRLPPGASISTEFSVEFKTSQWQSTDLTYEYPSKHEAFTLSAAERVRDGWTFHTRLSYFLRIGGEDVNSIVGYRWYDDFDINRDYHPRADYMLGSLPNSCFVSACLEMRGDEKNLVEVDYFSPQDSQSEGVATTVGPELGFWVPFTVGSYELQVRRTCCLVDEWAEFTTPVVVPDSDFLVLEYTMPMVEEVEYFPEEIKRKGNELEADQRDKLKGEEGPTTFYVAVGCHQSVPWTYITFEGKSTRDVQADLQSRKEDLYGQTSATDAMSHRKLRVWIGPGTHLDEAFHMLRFEWVRDDDDAVDGEMEEKEKEEQESMVID</sequence>
<accession>A0A8H5CZ90</accession>
<name>A0A8H5CZ90_9AGAR</name>
<evidence type="ECO:0000313" key="3">
    <source>
        <dbReference type="Proteomes" id="UP000559256"/>
    </source>
</evidence>
<gene>
    <name evidence="2" type="ORF">D9758_010379</name>
</gene>
<evidence type="ECO:0000259" key="1">
    <source>
        <dbReference type="Pfam" id="PF06985"/>
    </source>
</evidence>
<dbReference type="Proteomes" id="UP000559256">
    <property type="component" value="Unassembled WGS sequence"/>
</dbReference>
<dbReference type="PANTHER" id="PTHR10622:SF10">
    <property type="entry name" value="HET DOMAIN-CONTAINING PROTEIN"/>
    <property type="match status" value="1"/>
</dbReference>
<evidence type="ECO:0000313" key="2">
    <source>
        <dbReference type="EMBL" id="KAF5350749.1"/>
    </source>
</evidence>
<dbReference type="Pfam" id="PF06985">
    <property type="entry name" value="HET"/>
    <property type="match status" value="1"/>
</dbReference>
<dbReference type="InterPro" id="IPR010730">
    <property type="entry name" value="HET"/>
</dbReference>
<comment type="caution">
    <text evidence="2">The sequence shown here is derived from an EMBL/GenBank/DDBJ whole genome shotgun (WGS) entry which is preliminary data.</text>
</comment>
<proteinExistence type="predicted"/>
<keyword evidence="3" id="KW-1185">Reference proteome</keyword>